<dbReference type="EMBL" id="OX596095">
    <property type="protein sequence ID" value="CAM9510426.1"/>
    <property type="molecule type" value="Genomic_DNA"/>
</dbReference>
<gene>
    <name evidence="1" type="ORF">MRATA1EN22A_LOCUS3543</name>
</gene>
<dbReference type="Proteomes" id="UP001162501">
    <property type="component" value="Chromosome 11"/>
</dbReference>
<reference evidence="1" key="1">
    <citation type="submission" date="2023-05" db="EMBL/GenBank/DDBJ databases">
        <authorList>
            <consortium name="ELIXIR-Norway"/>
        </authorList>
    </citation>
    <scope>NUCLEOTIDE SEQUENCE</scope>
</reference>
<reference evidence="1" key="2">
    <citation type="submission" date="2025-03" db="EMBL/GenBank/DDBJ databases">
        <authorList>
            <consortium name="ELIXIR-Norway"/>
            <consortium name="Elixir Norway"/>
        </authorList>
    </citation>
    <scope>NUCLEOTIDE SEQUENCE</scope>
</reference>
<name>A0AC59Y9U7_RANTA</name>
<organism evidence="1 2">
    <name type="scientific">Rangifer tarandus platyrhynchus</name>
    <name type="common">Svalbard reindeer</name>
    <dbReference type="NCBI Taxonomy" id="3082113"/>
    <lineage>
        <taxon>Eukaryota</taxon>
        <taxon>Metazoa</taxon>
        <taxon>Chordata</taxon>
        <taxon>Craniata</taxon>
        <taxon>Vertebrata</taxon>
        <taxon>Euteleostomi</taxon>
        <taxon>Mammalia</taxon>
        <taxon>Eutheria</taxon>
        <taxon>Laurasiatheria</taxon>
        <taxon>Artiodactyla</taxon>
        <taxon>Ruminantia</taxon>
        <taxon>Pecora</taxon>
        <taxon>Cervidae</taxon>
        <taxon>Odocoileinae</taxon>
        <taxon>Rangifer</taxon>
    </lineage>
</organism>
<proteinExistence type="predicted"/>
<evidence type="ECO:0000313" key="2">
    <source>
        <dbReference type="Proteomes" id="UP001162501"/>
    </source>
</evidence>
<accession>A0AC59Y9U7</accession>
<sequence length="107" mass="12200">MDRGAWWLQSMGWQRTEQNLSDWVLECEDKYDILSALGHMVKEIGKHTDSKLIHSKKARDMLGTWAKHGVAKMGGASMKLHGSIQGGLCFLSLVAWRHLEVREPVKR</sequence>
<protein>
    <submittedName>
        <fullName evidence="1">Uncharacterized protein</fullName>
    </submittedName>
</protein>
<evidence type="ECO:0000313" key="1">
    <source>
        <dbReference type="EMBL" id="CAM9510426.1"/>
    </source>
</evidence>